<evidence type="ECO:0000313" key="3">
    <source>
        <dbReference type="EMBL" id="HAR51731.1"/>
    </source>
</evidence>
<sequence>METRRRTLVKAVLWQVLGLLSMALVGFYLTGSATMGSMIALVNTSIGFAVYVLYERVWARISWGRKHG</sequence>
<dbReference type="EMBL" id="DMVW01000078">
    <property type="protein sequence ID" value="HAR51731.1"/>
    <property type="molecule type" value="Genomic_DNA"/>
</dbReference>
<protein>
    <recommendedName>
        <fullName evidence="2">DUF2061 domain-containing protein</fullName>
    </recommendedName>
</protein>
<reference evidence="3 4" key="1">
    <citation type="journal article" date="2018" name="Nat. Biotechnol.">
        <title>A standardized bacterial taxonomy based on genome phylogeny substantially revises the tree of life.</title>
        <authorList>
            <person name="Parks D.H."/>
            <person name="Chuvochina M."/>
            <person name="Waite D.W."/>
            <person name="Rinke C."/>
            <person name="Skarshewski A."/>
            <person name="Chaumeil P.A."/>
            <person name="Hugenholtz P."/>
        </authorList>
    </citation>
    <scope>NUCLEOTIDE SEQUENCE [LARGE SCALE GENOMIC DNA]</scope>
    <source>
        <strain evidence="3">UBA9169</strain>
    </source>
</reference>
<comment type="caution">
    <text evidence="3">The sequence shown here is derived from an EMBL/GenBank/DDBJ whole genome shotgun (WGS) entry which is preliminary data.</text>
</comment>
<keyword evidence="1" id="KW-1133">Transmembrane helix</keyword>
<proteinExistence type="predicted"/>
<keyword evidence="1" id="KW-0812">Transmembrane</keyword>
<feature type="transmembrane region" description="Helical" evidence="1">
    <location>
        <begin position="12"/>
        <end position="29"/>
    </location>
</feature>
<feature type="domain" description="DUF2061" evidence="2">
    <location>
        <begin position="8"/>
        <end position="59"/>
    </location>
</feature>
<organism evidence="3 4">
    <name type="scientific">Roseovarius nubinhibens</name>
    <dbReference type="NCBI Taxonomy" id="314263"/>
    <lineage>
        <taxon>Bacteria</taxon>
        <taxon>Pseudomonadati</taxon>
        <taxon>Pseudomonadota</taxon>
        <taxon>Alphaproteobacteria</taxon>
        <taxon>Rhodobacterales</taxon>
        <taxon>Roseobacteraceae</taxon>
        <taxon>Roseovarius</taxon>
    </lineage>
</organism>
<dbReference type="RefSeq" id="WP_216015039.1">
    <property type="nucleotide sequence ID" value="NZ_CAXAXR010000012.1"/>
</dbReference>
<dbReference type="Proteomes" id="UP000264719">
    <property type="component" value="Unassembled WGS sequence"/>
</dbReference>
<gene>
    <name evidence="3" type="ORF">DCS45_07625</name>
</gene>
<evidence type="ECO:0000259" key="2">
    <source>
        <dbReference type="Pfam" id="PF09834"/>
    </source>
</evidence>
<dbReference type="InterPro" id="IPR018638">
    <property type="entry name" value="DUF2061_membrane"/>
</dbReference>
<accession>A0A348WB19</accession>
<dbReference type="Pfam" id="PF09834">
    <property type="entry name" value="DUF2061"/>
    <property type="match status" value="1"/>
</dbReference>
<name>A0A348WB19_9RHOB</name>
<keyword evidence="1" id="KW-0472">Membrane</keyword>
<feature type="transmembrane region" description="Helical" evidence="1">
    <location>
        <begin position="35"/>
        <end position="54"/>
    </location>
</feature>
<evidence type="ECO:0000313" key="4">
    <source>
        <dbReference type="Proteomes" id="UP000264719"/>
    </source>
</evidence>
<dbReference type="AlphaFoldDB" id="A0A348WB19"/>
<evidence type="ECO:0000256" key="1">
    <source>
        <dbReference type="SAM" id="Phobius"/>
    </source>
</evidence>